<dbReference type="Pfam" id="PF13377">
    <property type="entry name" value="Peripla_BP_3"/>
    <property type="match status" value="1"/>
</dbReference>
<dbReference type="InterPro" id="IPR000843">
    <property type="entry name" value="HTH_LacI"/>
</dbReference>
<dbReference type="SMART" id="SM00354">
    <property type="entry name" value="HTH_LACI"/>
    <property type="match status" value="1"/>
</dbReference>
<dbReference type="PROSITE" id="PS50932">
    <property type="entry name" value="HTH_LACI_2"/>
    <property type="match status" value="1"/>
</dbReference>
<evidence type="ECO:0000259" key="4">
    <source>
        <dbReference type="PROSITE" id="PS50932"/>
    </source>
</evidence>
<dbReference type="PANTHER" id="PTHR30146:SF149">
    <property type="entry name" value="HTH-TYPE TRANSCRIPTIONAL REGULATOR EBGR"/>
    <property type="match status" value="1"/>
</dbReference>
<dbReference type="STRING" id="575594.HMPREF0501_00675"/>
<name>C7XVD1_9LACO</name>
<dbReference type="CDD" id="cd01544">
    <property type="entry name" value="PBP1_GalR"/>
    <property type="match status" value="1"/>
</dbReference>
<dbReference type="PANTHER" id="PTHR30146">
    <property type="entry name" value="LACI-RELATED TRANSCRIPTIONAL REPRESSOR"/>
    <property type="match status" value="1"/>
</dbReference>
<dbReference type="eggNOG" id="COG1609">
    <property type="taxonomic scope" value="Bacteria"/>
</dbReference>
<dbReference type="GO" id="GO:0000976">
    <property type="term" value="F:transcription cis-regulatory region binding"/>
    <property type="evidence" value="ECO:0007669"/>
    <property type="project" value="TreeGrafter"/>
</dbReference>
<dbReference type="InterPro" id="IPR010982">
    <property type="entry name" value="Lambda_DNA-bd_dom_sf"/>
</dbReference>
<dbReference type="Proteomes" id="UP000003987">
    <property type="component" value="Unassembled WGS sequence"/>
</dbReference>
<dbReference type="InterPro" id="IPR046335">
    <property type="entry name" value="LacI/GalR-like_sensor"/>
</dbReference>
<dbReference type="Pfam" id="PF00356">
    <property type="entry name" value="LacI"/>
    <property type="match status" value="1"/>
</dbReference>
<dbReference type="SUPFAM" id="SSF53822">
    <property type="entry name" value="Periplasmic binding protein-like I"/>
    <property type="match status" value="1"/>
</dbReference>
<proteinExistence type="predicted"/>
<sequence length="338" mass="38027">MVTIKEIAQRAGYSSATVSRLLNSDPRLVISDQAREKILAVADVLGYWDEHERPLGNKEIAILFRITKQDQENDVYFATLQEHLQQALAKRQLRTKTFSDTEKLINQARRYEGFICVGANHMTTDDLDRLHQVLPLGVIVDTNPAPDYFDSVQPNLALTVRKAFEEMIHQGFEKIGFIGGQGMQIGDKPLMADSRTAAFKIVAEEYGMADAPIFSSGRFTIENGQRMGEEIIERYGRIGLPDGFICASDTIAVGVLQAFNHAGVIVPRDTSLISINNSALAKYVSPPLTTYEINQEEMCRIAVEDLHDLINHPQRPHFHLLVDTRLVMRDSFTRKINQ</sequence>
<keyword evidence="6" id="KW-1185">Reference proteome</keyword>
<dbReference type="CDD" id="cd01392">
    <property type="entry name" value="HTH_LacI"/>
    <property type="match status" value="1"/>
</dbReference>
<evidence type="ECO:0000313" key="6">
    <source>
        <dbReference type="Proteomes" id="UP000003987"/>
    </source>
</evidence>
<dbReference type="RefSeq" id="WP_006916478.1">
    <property type="nucleotide sequence ID" value="NZ_GG698803.1"/>
</dbReference>
<keyword evidence="1" id="KW-0805">Transcription regulation</keyword>
<evidence type="ECO:0000256" key="2">
    <source>
        <dbReference type="ARBA" id="ARBA00023125"/>
    </source>
</evidence>
<dbReference type="AlphaFoldDB" id="C7XVD1"/>
<dbReference type="EMBL" id="GG698803">
    <property type="protein sequence ID" value="EEU30297.1"/>
    <property type="molecule type" value="Genomic_DNA"/>
</dbReference>
<dbReference type="OrthoDB" id="43195at2"/>
<accession>C7XVD1</accession>
<keyword evidence="3" id="KW-0804">Transcription</keyword>
<dbReference type="Gene3D" id="1.10.260.40">
    <property type="entry name" value="lambda repressor-like DNA-binding domains"/>
    <property type="match status" value="1"/>
</dbReference>
<evidence type="ECO:0000313" key="5">
    <source>
        <dbReference type="EMBL" id="EEU30297.1"/>
    </source>
</evidence>
<feature type="domain" description="HTH lacI-type" evidence="4">
    <location>
        <begin position="2"/>
        <end position="47"/>
    </location>
</feature>
<dbReference type="HOGENOM" id="CLU_037628_1_0_9"/>
<dbReference type="GO" id="GO:0003700">
    <property type="term" value="F:DNA-binding transcription factor activity"/>
    <property type="evidence" value="ECO:0007669"/>
    <property type="project" value="TreeGrafter"/>
</dbReference>
<evidence type="ECO:0000256" key="3">
    <source>
        <dbReference type="ARBA" id="ARBA00023163"/>
    </source>
</evidence>
<reference evidence="5 6" key="1">
    <citation type="submission" date="2009-06" db="EMBL/GenBank/DDBJ databases">
        <title>The Genome Sequence of Lactobacillus coleohominis strain 101-4-CHN.</title>
        <authorList>
            <consortium name="The Broad Institute Genome Sequencing Platform"/>
            <person name="Ward D."/>
            <person name="Young S.K."/>
            <person name="Zeng Q."/>
            <person name="Koehrsen M."/>
            <person name="Alvarado L."/>
            <person name="Berlin A."/>
            <person name="Borenstein D."/>
            <person name="Chen Z."/>
            <person name="Engels R."/>
            <person name="Freedman E."/>
            <person name="Gellesch M."/>
            <person name="Goldberg J."/>
            <person name="Griggs A."/>
            <person name="Gujja S."/>
            <person name="Heiman D."/>
            <person name="Hepburn T."/>
            <person name="Howarth C."/>
            <person name="Jen D."/>
            <person name="Larson L."/>
            <person name="Lewis B."/>
            <person name="Mehta T."/>
            <person name="Park D."/>
            <person name="Pearson M."/>
            <person name="Roberts A."/>
            <person name="Saif S."/>
            <person name="Shea T."/>
            <person name="Shenoy N."/>
            <person name="Sisk P."/>
            <person name="Stolte C."/>
            <person name="Sykes S."/>
            <person name="Walk T."/>
            <person name="White J."/>
            <person name="Yandava C."/>
            <person name="Liu Y."/>
            <person name="Xu Q."/>
            <person name="Lander E."/>
            <person name="Nusbaum C."/>
            <person name="Galagan J."/>
            <person name="Birren B."/>
        </authorList>
    </citation>
    <scope>NUCLEOTIDE SEQUENCE [LARGE SCALE GENOMIC DNA]</scope>
    <source>
        <strain evidence="5 6">101-4-CHN</strain>
    </source>
</reference>
<keyword evidence="2" id="KW-0238">DNA-binding</keyword>
<protein>
    <submittedName>
        <fullName evidence="5">Transcriptional regulator, LacI family</fullName>
    </submittedName>
</protein>
<gene>
    <name evidence="5" type="ORF">HMPREF0501_00675</name>
</gene>
<dbReference type="SUPFAM" id="SSF47413">
    <property type="entry name" value="lambda repressor-like DNA-binding domains"/>
    <property type="match status" value="1"/>
</dbReference>
<dbReference type="Gene3D" id="3.40.50.2300">
    <property type="match status" value="2"/>
</dbReference>
<dbReference type="InterPro" id="IPR028082">
    <property type="entry name" value="Peripla_BP_I"/>
</dbReference>
<evidence type="ECO:0000256" key="1">
    <source>
        <dbReference type="ARBA" id="ARBA00023015"/>
    </source>
</evidence>
<organism evidence="5 6">
    <name type="scientific">Limosilactobacillus coleohominis 101-4-CHN</name>
    <dbReference type="NCBI Taxonomy" id="575594"/>
    <lineage>
        <taxon>Bacteria</taxon>
        <taxon>Bacillati</taxon>
        <taxon>Bacillota</taxon>
        <taxon>Bacilli</taxon>
        <taxon>Lactobacillales</taxon>
        <taxon>Lactobacillaceae</taxon>
        <taxon>Limosilactobacillus</taxon>
    </lineage>
</organism>